<feature type="transmembrane region" description="Helical" evidence="1">
    <location>
        <begin position="318"/>
        <end position="349"/>
    </location>
</feature>
<dbReference type="AlphaFoldDB" id="A0A916W1S0"/>
<name>A0A916W1S0_9HYPH</name>
<keyword evidence="4" id="KW-1185">Reference proteome</keyword>
<feature type="transmembrane region" description="Helical" evidence="1">
    <location>
        <begin position="40"/>
        <end position="60"/>
    </location>
</feature>
<gene>
    <name evidence="3" type="ORF">GCM10011499_33070</name>
</gene>
<evidence type="ECO:0000313" key="4">
    <source>
        <dbReference type="Proteomes" id="UP000596977"/>
    </source>
</evidence>
<sequence length="455" mass="49001">MSGSMSAYLKRQANDKGGPGGLVERVEAATDQGRDRYLDFVRVAAILMVIVGHWVVRVVIAPEGEPEARYLLDIAPDWQWASLIWQVMPLIFLVGGTLNAKSWRRAQSEGMARMAWVQKRAIRLLRPAMVLLFVLIPLWALADVFVADALVIDPGIALIPLWFIAAYLAVMALTPFTLAIHEKGWSVPAIVLAIALAAGADGLRWAGVGPVVGTQPLVGLPNFLLTWVAIQQLGHMWADDRLPNTPGGQIGMVLAGGSALIVLIGMAGWPLTMVPVEGTDLPNNAAPPTVALFALAIVQTGFALMAQDPMRRALKHPVFWTVIALLGARMMTLFLWHQVAMVVVTNIAVQMDWVPLTETVDARWWSQQPAWVLVFAIVLAGLVFAVGRFEQTKAPHGKSPNGPATLWGIGMAGGGIAGLLWLGVAEQPPAIALSFLALCLAGYGVLGGLWGRLFR</sequence>
<keyword evidence="1" id="KW-0472">Membrane</keyword>
<reference evidence="3 4" key="1">
    <citation type="journal article" date="2014" name="Int. J. Syst. Evol. Microbiol.">
        <title>Complete genome sequence of Corynebacterium casei LMG S-19264T (=DSM 44701T), isolated from a smear-ripened cheese.</title>
        <authorList>
            <consortium name="US DOE Joint Genome Institute (JGI-PGF)"/>
            <person name="Walter F."/>
            <person name="Albersmeier A."/>
            <person name="Kalinowski J."/>
            <person name="Ruckert C."/>
        </authorList>
    </citation>
    <scope>NUCLEOTIDE SEQUENCE [LARGE SCALE GENOMIC DNA]</scope>
    <source>
        <strain evidence="3 4">CGMCC 1.15896</strain>
    </source>
</reference>
<keyword evidence="1" id="KW-0812">Transmembrane</keyword>
<feature type="transmembrane region" description="Helical" evidence="1">
    <location>
        <begin position="289"/>
        <end position="306"/>
    </location>
</feature>
<feature type="transmembrane region" description="Helical" evidence="1">
    <location>
        <begin position="406"/>
        <end position="424"/>
    </location>
</feature>
<dbReference type="Proteomes" id="UP000596977">
    <property type="component" value="Unassembled WGS sequence"/>
</dbReference>
<evidence type="ECO:0000256" key="1">
    <source>
        <dbReference type="SAM" id="Phobius"/>
    </source>
</evidence>
<proteinExistence type="predicted"/>
<feature type="transmembrane region" description="Helical" evidence="1">
    <location>
        <begin position="218"/>
        <end position="238"/>
    </location>
</feature>
<comment type="caution">
    <text evidence="3">The sequence shown here is derived from an EMBL/GenBank/DDBJ whole genome shotgun (WGS) entry which is preliminary data.</text>
</comment>
<keyword evidence="1" id="KW-1133">Transmembrane helix</keyword>
<evidence type="ECO:0000259" key="2">
    <source>
        <dbReference type="Pfam" id="PF01757"/>
    </source>
</evidence>
<organism evidence="3 4">
    <name type="scientific">Pelagibacterium lentulum</name>
    <dbReference type="NCBI Taxonomy" id="2029865"/>
    <lineage>
        <taxon>Bacteria</taxon>
        <taxon>Pseudomonadati</taxon>
        <taxon>Pseudomonadota</taxon>
        <taxon>Alphaproteobacteria</taxon>
        <taxon>Hyphomicrobiales</taxon>
        <taxon>Devosiaceae</taxon>
        <taxon>Pelagibacterium</taxon>
    </lineage>
</organism>
<dbReference type="InterPro" id="IPR002656">
    <property type="entry name" value="Acyl_transf_3_dom"/>
</dbReference>
<dbReference type="EMBL" id="BMKB01000006">
    <property type="protein sequence ID" value="GGA60214.1"/>
    <property type="molecule type" value="Genomic_DNA"/>
</dbReference>
<dbReference type="GO" id="GO:0016747">
    <property type="term" value="F:acyltransferase activity, transferring groups other than amino-acyl groups"/>
    <property type="evidence" value="ECO:0007669"/>
    <property type="project" value="InterPro"/>
</dbReference>
<feature type="transmembrane region" description="Helical" evidence="1">
    <location>
        <begin position="154"/>
        <end position="173"/>
    </location>
</feature>
<accession>A0A916W1S0</accession>
<feature type="transmembrane region" description="Helical" evidence="1">
    <location>
        <begin position="80"/>
        <end position="100"/>
    </location>
</feature>
<dbReference type="Pfam" id="PF01757">
    <property type="entry name" value="Acyl_transf_3"/>
    <property type="match status" value="1"/>
</dbReference>
<feature type="transmembrane region" description="Helical" evidence="1">
    <location>
        <begin position="121"/>
        <end position="142"/>
    </location>
</feature>
<protein>
    <recommendedName>
        <fullName evidence="2">Acyltransferase 3 domain-containing protein</fullName>
    </recommendedName>
</protein>
<evidence type="ECO:0000313" key="3">
    <source>
        <dbReference type="EMBL" id="GGA60214.1"/>
    </source>
</evidence>
<feature type="transmembrane region" description="Helical" evidence="1">
    <location>
        <begin position="250"/>
        <end position="269"/>
    </location>
</feature>
<feature type="transmembrane region" description="Helical" evidence="1">
    <location>
        <begin position="430"/>
        <end position="450"/>
    </location>
</feature>
<feature type="transmembrane region" description="Helical" evidence="1">
    <location>
        <begin position="369"/>
        <end position="386"/>
    </location>
</feature>
<feature type="transmembrane region" description="Helical" evidence="1">
    <location>
        <begin position="185"/>
        <end position="206"/>
    </location>
</feature>
<feature type="domain" description="Acyltransferase 3" evidence="2">
    <location>
        <begin position="36"/>
        <end position="385"/>
    </location>
</feature>